<protein>
    <submittedName>
        <fullName evidence="1">Uncharacterized protein</fullName>
    </submittedName>
</protein>
<evidence type="ECO:0000313" key="2">
    <source>
        <dbReference type="Proteomes" id="UP001085076"/>
    </source>
</evidence>
<keyword evidence="2" id="KW-1185">Reference proteome</keyword>
<dbReference type="PANTHER" id="PTHR36484:SF2">
    <property type="entry name" value="OS01G0558700 PROTEIN"/>
    <property type="match status" value="1"/>
</dbReference>
<gene>
    <name evidence="1" type="ORF">J5N97_019345</name>
</gene>
<name>A0A9D5HC78_9LILI</name>
<sequence>MSSEKAGVRRHLDCCSSDGKASKRACLDRCFAALELKIETESLVDLDSEKMKNEIKRWAKAVVRYACQLSSSSDKYT</sequence>
<evidence type="ECO:0000313" key="1">
    <source>
        <dbReference type="EMBL" id="KAJ0971386.1"/>
    </source>
</evidence>
<accession>A0A9D5HC78</accession>
<dbReference type="Proteomes" id="UP001085076">
    <property type="component" value="Miscellaneous, Linkage group lg05"/>
</dbReference>
<dbReference type="EMBL" id="JAGGNH010000005">
    <property type="protein sequence ID" value="KAJ0971386.1"/>
    <property type="molecule type" value="Genomic_DNA"/>
</dbReference>
<reference evidence="1" key="1">
    <citation type="submission" date="2021-03" db="EMBL/GenBank/DDBJ databases">
        <authorList>
            <person name="Li Z."/>
            <person name="Yang C."/>
        </authorList>
    </citation>
    <scope>NUCLEOTIDE SEQUENCE</scope>
    <source>
        <strain evidence="1">Dzin_1.0</strain>
        <tissue evidence="1">Leaf</tissue>
    </source>
</reference>
<dbReference type="OrthoDB" id="640098at2759"/>
<organism evidence="1 2">
    <name type="scientific">Dioscorea zingiberensis</name>
    <dbReference type="NCBI Taxonomy" id="325984"/>
    <lineage>
        <taxon>Eukaryota</taxon>
        <taxon>Viridiplantae</taxon>
        <taxon>Streptophyta</taxon>
        <taxon>Embryophyta</taxon>
        <taxon>Tracheophyta</taxon>
        <taxon>Spermatophyta</taxon>
        <taxon>Magnoliopsida</taxon>
        <taxon>Liliopsida</taxon>
        <taxon>Dioscoreales</taxon>
        <taxon>Dioscoreaceae</taxon>
        <taxon>Dioscorea</taxon>
    </lineage>
</organism>
<dbReference type="PANTHER" id="PTHR36484">
    <property type="entry name" value="OS01G0558700 PROTEIN"/>
    <property type="match status" value="1"/>
</dbReference>
<reference evidence="1" key="2">
    <citation type="journal article" date="2022" name="Hortic Res">
        <title>The genome of Dioscorea zingiberensis sheds light on the biosynthesis, origin and evolution of the medicinally important diosgenin saponins.</title>
        <authorList>
            <person name="Li Y."/>
            <person name="Tan C."/>
            <person name="Li Z."/>
            <person name="Guo J."/>
            <person name="Li S."/>
            <person name="Chen X."/>
            <person name="Wang C."/>
            <person name="Dai X."/>
            <person name="Yang H."/>
            <person name="Song W."/>
            <person name="Hou L."/>
            <person name="Xu J."/>
            <person name="Tong Z."/>
            <person name="Xu A."/>
            <person name="Yuan X."/>
            <person name="Wang W."/>
            <person name="Yang Q."/>
            <person name="Chen L."/>
            <person name="Sun Z."/>
            <person name="Wang K."/>
            <person name="Pan B."/>
            <person name="Chen J."/>
            <person name="Bao Y."/>
            <person name="Liu F."/>
            <person name="Qi X."/>
            <person name="Gang D.R."/>
            <person name="Wen J."/>
            <person name="Li J."/>
        </authorList>
    </citation>
    <scope>NUCLEOTIDE SEQUENCE</scope>
    <source>
        <strain evidence="1">Dzin_1.0</strain>
    </source>
</reference>
<comment type="caution">
    <text evidence="1">The sequence shown here is derived from an EMBL/GenBank/DDBJ whole genome shotgun (WGS) entry which is preliminary data.</text>
</comment>
<dbReference type="AlphaFoldDB" id="A0A9D5HC78"/>
<proteinExistence type="predicted"/>